<keyword evidence="2" id="KW-1185">Reference proteome</keyword>
<accession>A0A183AEY8</accession>
<dbReference type="WBParaSite" id="ECPE_0000553601-mRNA-1">
    <property type="protein sequence ID" value="ECPE_0000553601-mRNA-1"/>
    <property type="gene ID" value="ECPE_0000553601"/>
</dbReference>
<sequence>MEAEMDILMAMHLVTKAWMFVPPHELINAFMKAGFKFTLIQPVMEPPEDKCGHRNPGLKTVYEIHY</sequence>
<organism evidence="3">
    <name type="scientific">Echinostoma caproni</name>
    <dbReference type="NCBI Taxonomy" id="27848"/>
    <lineage>
        <taxon>Eukaryota</taxon>
        <taxon>Metazoa</taxon>
        <taxon>Spiralia</taxon>
        <taxon>Lophotrochozoa</taxon>
        <taxon>Platyhelminthes</taxon>
        <taxon>Trematoda</taxon>
        <taxon>Digenea</taxon>
        <taxon>Plagiorchiida</taxon>
        <taxon>Echinostomata</taxon>
        <taxon>Echinostomatoidea</taxon>
        <taxon>Echinostomatidae</taxon>
        <taxon>Echinostoma</taxon>
    </lineage>
</organism>
<reference evidence="3" key="1">
    <citation type="submission" date="2016-06" db="UniProtKB">
        <authorList>
            <consortium name="WormBaseParasite"/>
        </authorList>
    </citation>
    <scope>IDENTIFICATION</scope>
</reference>
<dbReference type="EMBL" id="UZAN01042389">
    <property type="protein sequence ID" value="VDP75764.1"/>
    <property type="molecule type" value="Genomic_DNA"/>
</dbReference>
<dbReference type="AlphaFoldDB" id="A0A183AEY8"/>
<dbReference type="OrthoDB" id="6157693at2759"/>
<protein>
    <submittedName>
        <fullName evidence="3">Methyltransferase</fullName>
    </submittedName>
</protein>
<reference evidence="1 2" key="2">
    <citation type="submission" date="2018-11" db="EMBL/GenBank/DDBJ databases">
        <authorList>
            <consortium name="Pathogen Informatics"/>
        </authorList>
    </citation>
    <scope>NUCLEOTIDE SEQUENCE [LARGE SCALE GENOMIC DNA]</scope>
    <source>
        <strain evidence="1 2">Egypt</strain>
    </source>
</reference>
<evidence type="ECO:0000313" key="2">
    <source>
        <dbReference type="Proteomes" id="UP000272942"/>
    </source>
</evidence>
<name>A0A183AEY8_9TREM</name>
<evidence type="ECO:0000313" key="1">
    <source>
        <dbReference type="EMBL" id="VDP75764.1"/>
    </source>
</evidence>
<evidence type="ECO:0000313" key="3">
    <source>
        <dbReference type="WBParaSite" id="ECPE_0000553601-mRNA-1"/>
    </source>
</evidence>
<proteinExistence type="predicted"/>
<gene>
    <name evidence="1" type="ORF">ECPE_LOCUS5523</name>
</gene>
<dbReference type="Proteomes" id="UP000272942">
    <property type="component" value="Unassembled WGS sequence"/>
</dbReference>